<keyword evidence="2" id="KW-1185">Reference proteome</keyword>
<dbReference type="RefSeq" id="WP_062420130.1">
    <property type="nucleotide sequence ID" value="NZ_BBYA01000001.1"/>
</dbReference>
<dbReference type="Proteomes" id="UP000050430">
    <property type="component" value="Unassembled WGS sequence"/>
</dbReference>
<name>A0A0P6X8P9_9CHLR</name>
<organism evidence="1 2">
    <name type="scientific">Leptolinea tardivitalis</name>
    <dbReference type="NCBI Taxonomy" id="229920"/>
    <lineage>
        <taxon>Bacteria</taxon>
        <taxon>Bacillati</taxon>
        <taxon>Chloroflexota</taxon>
        <taxon>Anaerolineae</taxon>
        <taxon>Anaerolineales</taxon>
        <taxon>Anaerolineaceae</taxon>
        <taxon>Leptolinea</taxon>
    </lineage>
</organism>
<comment type="caution">
    <text evidence="1">The sequence shown here is derived from an EMBL/GenBank/DDBJ whole genome shotgun (WGS) entry which is preliminary data.</text>
</comment>
<dbReference type="OrthoDB" id="161251at2"/>
<sequence length="269" mass="30817">MPAVELSRLKKQADELAGCLQQPVEFKRRLTDHLEFYADRVTRPGNMVRPAPLIPRYGVPPLFLQAVEQALQKPVEEDPLSGLKLAEELWKDSYLEPKLVAASLIGLAARKEPQAAAKLLVQYCLPQENPLVQEALLQRSGMQLRLSNLQVWFDLVERWVNSEFLAQQLIGFRALQGVIEDRDFENLPVIYRLLTNPVELTSRTTMHELEPLINSLARRSPIETVYFLRQCYNRTGNPILGRLIRKCLPAFPVESQVSLRKVIQDQIDR</sequence>
<proteinExistence type="predicted"/>
<dbReference type="EMBL" id="LGCK01000010">
    <property type="protein sequence ID" value="KPL71558.1"/>
    <property type="molecule type" value="Genomic_DNA"/>
</dbReference>
<evidence type="ECO:0008006" key="3">
    <source>
        <dbReference type="Google" id="ProtNLM"/>
    </source>
</evidence>
<dbReference type="AlphaFoldDB" id="A0A0P6X8P9"/>
<accession>A0A0P6X8P9</accession>
<evidence type="ECO:0000313" key="2">
    <source>
        <dbReference type="Proteomes" id="UP000050430"/>
    </source>
</evidence>
<evidence type="ECO:0000313" key="1">
    <source>
        <dbReference type="EMBL" id="KPL71558.1"/>
    </source>
</evidence>
<protein>
    <recommendedName>
        <fullName evidence="3">DNA alkylation repair protein</fullName>
    </recommendedName>
</protein>
<dbReference type="STRING" id="229920.ADM99_08685"/>
<reference evidence="1 2" key="1">
    <citation type="submission" date="2015-07" db="EMBL/GenBank/DDBJ databases">
        <title>Genome sequence of Leptolinea tardivitalis DSM 16556.</title>
        <authorList>
            <person name="Hemp J."/>
            <person name="Ward L.M."/>
            <person name="Pace L.A."/>
            <person name="Fischer W.W."/>
        </authorList>
    </citation>
    <scope>NUCLEOTIDE SEQUENCE [LARGE SCALE GENOMIC DNA]</scope>
    <source>
        <strain evidence="1 2">YMTK-2</strain>
    </source>
</reference>
<gene>
    <name evidence="1" type="ORF">ADM99_08685</name>
</gene>